<dbReference type="GO" id="GO:0004803">
    <property type="term" value="F:transposase activity"/>
    <property type="evidence" value="ECO:0007669"/>
    <property type="project" value="InterPro"/>
</dbReference>
<proteinExistence type="predicted"/>
<dbReference type="InterPro" id="IPR002559">
    <property type="entry name" value="Transposase_11"/>
</dbReference>
<feature type="domain" description="Transposase IS4-like" evidence="1">
    <location>
        <begin position="153"/>
        <end position="327"/>
    </location>
</feature>
<dbReference type="GO" id="GO:0003677">
    <property type="term" value="F:DNA binding"/>
    <property type="evidence" value="ECO:0007669"/>
    <property type="project" value="InterPro"/>
</dbReference>
<dbReference type="STRING" id="1459636.NTE_00289"/>
<dbReference type="KEGG" id="nev:NTE_01139"/>
<keyword evidence="4" id="KW-1185">Reference proteome</keyword>
<dbReference type="HOGENOM" id="CLU_055957_0_0_2"/>
<dbReference type="EMBL" id="CP007174">
    <property type="protein sequence ID" value="AIF83212.1"/>
    <property type="molecule type" value="Genomic_DNA"/>
</dbReference>
<reference evidence="3 4" key="1">
    <citation type="journal article" date="2014" name="PLoS ONE">
        <title>Genome Sequence of Candidatus Nitrososphaera evergladensis from Group I.1b Enriched from Everglades Soil Reveals Novel Genomic Features of the Ammonia-Oxidizing Archaea.</title>
        <authorList>
            <person name="Zhalnina K.V."/>
            <person name="Dias R."/>
            <person name="Leonard M.T."/>
            <person name="Dorr de Quadros P."/>
            <person name="Camargo F.A."/>
            <person name="Drew J.C."/>
            <person name="Farmerie W.G."/>
            <person name="Daroub S.H."/>
            <person name="Triplett E.W."/>
        </authorList>
    </citation>
    <scope>NUCLEOTIDE SEQUENCE [LARGE SCALE GENOMIC DNA]</scope>
    <source>
        <strain evidence="3 4">SR1</strain>
    </source>
</reference>
<evidence type="ECO:0000313" key="3">
    <source>
        <dbReference type="EMBL" id="AIF83212.1"/>
    </source>
</evidence>
<sequence>MTKRSKHKRRKVTTYLEDRRQLRMTQFPSDKRQTYAQNWKAYDDAQCGEQDTFLKLLSDLCRNVDQPAYDFGRPRLPLSDMVFASALKVYSTFSLRRFMSQMQKAVAEGHVDTFCSYSSVSNYMRKKELTPILYELIKLSSLPLASVETTFGVDSSGFGTSSRFARYFDFKHGKDKKYKKWVKAHICCGLKTNVITAVQLTDGDRPDHPYFQPLLEKTAQSFNLKEAVADKAYLSRTNLQFVEDLGGKPFIPFKVNSRGLAIGAPAWNRMYHYFNLHRDDFMKHYHKRSNVETAFHMIKTKFREYVRSKDETAQFNEVLLKILCHNICVVIQEIHELGIRADFSV</sequence>
<dbReference type="Pfam" id="PF01609">
    <property type="entry name" value="DDE_Tnp_1"/>
    <property type="match status" value="1"/>
</dbReference>
<protein>
    <submittedName>
        <fullName evidence="3">Transposase family protein</fullName>
    </submittedName>
</protein>
<name>A0A075MQV3_9ARCH</name>
<dbReference type="KEGG" id="nev:NTE_00289"/>
<dbReference type="EMBL" id="CP007174">
    <property type="protein sequence ID" value="AIF82371.1"/>
    <property type="molecule type" value="Genomic_DNA"/>
</dbReference>
<dbReference type="GO" id="GO:0006313">
    <property type="term" value="P:DNA transposition"/>
    <property type="evidence" value="ECO:0007669"/>
    <property type="project" value="InterPro"/>
</dbReference>
<evidence type="ECO:0000259" key="1">
    <source>
        <dbReference type="Pfam" id="PF01609"/>
    </source>
</evidence>
<evidence type="ECO:0000313" key="2">
    <source>
        <dbReference type="EMBL" id="AIF82371.1"/>
    </source>
</evidence>
<evidence type="ECO:0000313" key="4">
    <source>
        <dbReference type="Proteomes" id="UP000028194"/>
    </source>
</evidence>
<organism evidence="3 4">
    <name type="scientific">Candidatus Nitrososphaera evergladensis SR1</name>
    <dbReference type="NCBI Taxonomy" id="1459636"/>
    <lineage>
        <taxon>Archaea</taxon>
        <taxon>Nitrososphaerota</taxon>
        <taxon>Nitrososphaeria</taxon>
        <taxon>Nitrososphaerales</taxon>
        <taxon>Nitrososphaeraceae</taxon>
        <taxon>Nitrososphaera</taxon>
    </lineage>
</organism>
<dbReference type="AlphaFoldDB" id="A0A075MQV3"/>
<dbReference type="eggNOG" id="arCOG02751">
    <property type="taxonomic scope" value="Archaea"/>
</dbReference>
<gene>
    <name evidence="2" type="ORF">NTE_00289</name>
    <name evidence="3" type="ORF">NTE_01139</name>
</gene>
<dbReference type="Proteomes" id="UP000028194">
    <property type="component" value="Chromosome"/>
</dbReference>
<accession>A0A075MQV3</accession>